<dbReference type="InterPro" id="IPR013249">
    <property type="entry name" value="RNA_pol_sigma70_r4_t2"/>
</dbReference>
<gene>
    <name evidence="9" type="ORF">EDD66_10811</name>
</gene>
<keyword evidence="10" id="KW-1185">Reference proteome</keyword>
<evidence type="ECO:0000256" key="4">
    <source>
        <dbReference type="ARBA" id="ARBA00023082"/>
    </source>
</evidence>
<proteinExistence type="inferred from homology"/>
<dbReference type="NCBIfam" id="NF006147">
    <property type="entry name" value="PRK08295.1-4"/>
    <property type="match status" value="1"/>
</dbReference>
<comment type="caution">
    <text evidence="9">The sequence shown here is derived from an EMBL/GenBank/DDBJ whole genome shotgun (WGS) entry which is preliminary data.</text>
</comment>
<evidence type="ECO:0000256" key="7">
    <source>
        <dbReference type="ARBA" id="ARBA00024701"/>
    </source>
</evidence>
<dbReference type="Gene3D" id="1.20.120.1810">
    <property type="match status" value="1"/>
</dbReference>
<evidence type="ECO:0000256" key="5">
    <source>
        <dbReference type="ARBA" id="ARBA00023125"/>
    </source>
</evidence>
<dbReference type="PANTHER" id="PTHR30385">
    <property type="entry name" value="SIGMA FACTOR F FLAGELLAR"/>
    <property type="match status" value="1"/>
</dbReference>
<dbReference type="InterPro" id="IPR007627">
    <property type="entry name" value="RNA_pol_sigma70_r2"/>
</dbReference>
<keyword evidence="5" id="KW-0238">DNA-binding</keyword>
<dbReference type="InterPro" id="IPR013325">
    <property type="entry name" value="RNA_pol_sigma_r2"/>
</dbReference>
<dbReference type="Gene3D" id="1.10.10.10">
    <property type="entry name" value="Winged helix-like DNA-binding domain superfamily/Winged helix DNA-binding domain"/>
    <property type="match status" value="1"/>
</dbReference>
<dbReference type="Pfam" id="PF08281">
    <property type="entry name" value="Sigma70_r4_2"/>
    <property type="match status" value="1"/>
</dbReference>
<evidence type="ECO:0000259" key="8">
    <source>
        <dbReference type="PROSITE" id="PS00715"/>
    </source>
</evidence>
<dbReference type="RefSeq" id="WP_123610010.1">
    <property type="nucleotide sequence ID" value="NZ_RJVG01000008.1"/>
</dbReference>
<dbReference type="InterPro" id="IPR000943">
    <property type="entry name" value="RNA_pol_sigma70"/>
</dbReference>
<dbReference type="SUPFAM" id="SSF88946">
    <property type="entry name" value="Sigma2 domain of RNA polymerase sigma factors"/>
    <property type="match status" value="1"/>
</dbReference>
<dbReference type="EMBL" id="RJVG01000008">
    <property type="protein sequence ID" value="ROR26290.1"/>
    <property type="molecule type" value="Genomic_DNA"/>
</dbReference>
<dbReference type="NCBIfam" id="TIGR02937">
    <property type="entry name" value="sigma70-ECF"/>
    <property type="match status" value="1"/>
</dbReference>
<evidence type="ECO:0000313" key="9">
    <source>
        <dbReference type="EMBL" id="ROR26290.1"/>
    </source>
</evidence>
<dbReference type="Pfam" id="PF04542">
    <property type="entry name" value="Sigma70_r2"/>
    <property type="match status" value="1"/>
</dbReference>
<dbReference type="InterPro" id="IPR014284">
    <property type="entry name" value="RNA_pol_sigma-70_dom"/>
</dbReference>
<dbReference type="SUPFAM" id="SSF46894">
    <property type="entry name" value="C-terminal effector domain of the bipartite response regulators"/>
    <property type="match status" value="1"/>
</dbReference>
<keyword evidence="6" id="KW-0804">Transcription</keyword>
<dbReference type="InterPro" id="IPR016032">
    <property type="entry name" value="Sig_transdc_resp-reg_C-effctor"/>
</dbReference>
<comment type="function">
    <text evidence="7">Sigma factors are initiation factors that promote the attachment of RNA polymerase to specific initiation sites and are then released. Sigma-S contributes to the protection against external stress, thus playing a role in cellular fitness and survival.</text>
</comment>
<evidence type="ECO:0000313" key="10">
    <source>
        <dbReference type="Proteomes" id="UP000273083"/>
    </source>
</evidence>
<feature type="domain" description="RNA polymerase sigma-70" evidence="8">
    <location>
        <begin position="54"/>
        <end position="67"/>
    </location>
</feature>
<sequence length="210" mass="24890">MIYSEEFHDMSDSDIFERMHKGDKQAVDYLMEKYKYLVRQKARTLFLMGGDKDDLIQEGMIGLYKAIRDYKEDKDNSFRNFADLCVSRQMYNAIKASNRKKNIPLNNYISFYTPIHGDNREYEDKFSMVDLIIQDNELNPEEMLIDKENTSMIQYELGKRLSSFEQQVLQMYLGGLSYTQIAEELEKEPKSIDNALQRIKAKLNQILRER</sequence>
<accession>A0A3N1XHR8</accession>
<organism evidence="9 10">
    <name type="scientific">Mobilisporobacter senegalensis</name>
    <dbReference type="NCBI Taxonomy" id="1329262"/>
    <lineage>
        <taxon>Bacteria</taxon>
        <taxon>Bacillati</taxon>
        <taxon>Bacillota</taxon>
        <taxon>Clostridia</taxon>
        <taxon>Lachnospirales</taxon>
        <taxon>Lachnospiraceae</taxon>
        <taxon>Mobilisporobacter</taxon>
    </lineage>
</organism>
<dbReference type="Proteomes" id="UP000273083">
    <property type="component" value="Unassembled WGS sequence"/>
</dbReference>
<evidence type="ECO:0000256" key="1">
    <source>
        <dbReference type="ARBA" id="ARBA00007788"/>
    </source>
</evidence>
<dbReference type="NCBIfam" id="NF006148">
    <property type="entry name" value="PRK08295.1-5"/>
    <property type="match status" value="1"/>
</dbReference>
<name>A0A3N1XHR8_9FIRM</name>
<dbReference type="PIRSF" id="PIRSF002939">
    <property type="entry name" value="RNA_polymerase_sigma-H_factor"/>
    <property type="match status" value="1"/>
</dbReference>
<reference evidence="9 10" key="1">
    <citation type="submission" date="2018-11" db="EMBL/GenBank/DDBJ databases">
        <title>Genomic Encyclopedia of Type Strains, Phase IV (KMG-IV): sequencing the most valuable type-strain genomes for metagenomic binning, comparative biology and taxonomic classification.</title>
        <authorList>
            <person name="Goeker M."/>
        </authorList>
    </citation>
    <scope>NUCLEOTIDE SEQUENCE [LARGE SCALE GENOMIC DNA]</scope>
    <source>
        <strain evidence="9 10">DSM 26537</strain>
    </source>
</reference>
<dbReference type="PROSITE" id="PS00715">
    <property type="entry name" value="SIGMA70_1"/>
    <property type="match status" value="1"/>
</dbReference>
<evidence type="ECO:0000256" key="3">
    <source>
        <dbReference type="ARBA" id="ARBA00023015"/>
    </source>
</evidence>
<dbReference type="InterPro" id="IPR036388">
    <property type="entry name" value="WH-like_DNA-bd_sf"/>
</dbReference>
<dbReference type="OrthoDB" id="9783788at2"/>
<keyword evidence="3" id="KW-0805">Transcription regulation</keyword>
<dbReference type="GO" id="GO:0006352">
    <property type="term" value="P:DNA-templated transcription initiation"/>
    <property type="evidence" value="ECO:0007669"/>
    <property type="project" value="InterPro"/>
</dbReference>
<protein>
    <recommendedName>
        <fullName evidence="2">RNA polymerase sigma factor SigS</fullName>
    </recommendedName>
</protein>
<comment type="similarity">
    <text evidence="1">Belongs to the sigma-70 factor family.</text>
</comment>
<dbReference type="InterPro" id="IPR016371">
    <property type="entry name" value="RNA_pol_sigma-H_factor"/>
</dbReference>
<dbReference type="GO" id="GO:0003677">
    <property type="term" value="F:DNA binding"/>
    <property type="evidence" value="ECO:0007669"/>
    <property type="project" value="UniProtKB-KW"/>
</dbReference>
<dbReference type="AlphaFoldDB" id="A0A3N1XHR8"/>
<dbReference type="GO" id="GO:0016987">
    <property type="term" value="F:sigma factor activity"/>
    <property type="evidence" value="ECO:0007669"/>
    <property type="project" value="UniProtKB-KW"/>
</dbReference>
<evidence type="ECO:0000256" key="6">
    <source>
        <dbReference type="ARBA" id="ARBA00023163"/>
    </source>
</evidence>
<evidence type="ECO:0000256" key="2">
    <source>
        <dbReference type="ARBA" id="ARBA00021245"/>
    </source>
</evidence>
<dbReference type="PANTHER" id="PTHR30385:SF1">
    <property type="entry name" value="RNA POLYMERASE SIGMA-H FACTOR"/>
    <property type="match status" value="1"/>
</dbReference>
<keyword evidence="4" id="KW-0731">Sigma factor</keyword>
<dbReference type="NCBIfam" id="NF006145">
    <property type="entry name" value="PRK08295.1-2"/>
    <property type="match status" value="1"/>
</dbReference>